<dbReference type="Proteomes" id="UP000003653">
    <property type="component" value="Unassembled WGS sequence"/>
</dbReference>
<comment type="caution">
    <text evidence="1">The sequence shown here is derived from an EMBL/GenBank/DDBJ whole genome shotgun (WGS) entry which is preliminary data.</text>
</comment>
<dbReference type="HOGENOM" id="CLU_3236301_0_0_11"/>
<evidence type="ECO:0000313" key="1">
    <source>
        <dbReference type="EMBL" id="EFG75593.1"/>
    </source>
</evidence>
<protein>
    <submittedName>
        <fullName evidence="1">Uncharacterized protein</fullName>
    </submittedName>
</protein>
<name>D5PE98_9MYCO</name>
<dbReference type="EMBL" id="ADNV01000326">
    <property type="protein sequence ID" value="EFG75593.1"/>
    <property type="molecule type" value="Genomic_DNA"/>
</dbReference>
<reference evidence="1 2" key="1">
    <citation type="submission" date="2010-04" db="EMBL/GenBank/DDBJ databases">
        <authorList>
            <person name="Muzny D."/>
            <person name="Qin X."/>
            <person name="Deng J."/>
            <person name="Jiang H."/>
            <person name="Liu Y."/>
            <person name="Qu J."/>
            <person name="Song X.-Z."/>
            <person name="Zhang L."/>
            <person name="Thornton R."/>
            <person name="Coyle M."/>
            <person name="Francisco L."/>
            <person name="Jackson L."/>
            <person name="Javaid M."/>
            <person name="Korchina V."/>
            <person name="Kovar C."/>
            <person name="Mata R."/>
            <person name="Mathew T."/>
            <person name="Ngo R."/>
            <person name="Nguyen L."/>
            <person name="Nguyen N."/>
            <person name="Okwuonu G."/>
            <person name="Ongeri F."/>
            <person name="Pham C."/>
            <person name="Simmons D."/>
            <person name="Wilczek-Boney K."/>
            <person name="Hale W."/>
            <person name="Jakkamsetti A."/>
            <person name="Pham P."/>
            <person name="Ruth R."/>
            <person name="San Lucas F."/>
            <person name="Warren J."/>
            <person name="Zhang J."/>
            <person name="Zhao Z."/>
            <person name="Zhou C."/>
            <person name="Zhu D."/>
            <person name="Lee S."/>
            <person name="Bess C."/>
            <person name="Blankenburg K."/>
            <person name="Forbes L."/>
            <person name="Fu Q."/>
            <person name="Gubbala S."/>
            <person name="Hirani K."/>
            <person name="Jayaseelan J.C."/>
            <person name="Lara F."/>
            <person name="Munidasa M."/>
            <person name="Palculict T."/>
            <person name="Patil S."/>
            <person name="Pu L.-L."/>
            <person name="Saada N."/>
            <person name="Tang L."/>
            <person name="Weissenberger G."/>
            <person name="Zhu Y."/>
            <person name="Hemphill L."/>
            <person name="Shang Y."/>
            <person name="Youmans B."/>
            <person name="Ayvaz T."/>
            <person name="Ross M."/>
            <person name="Santibanez J."/>
            <person name="Aqrawi P."/>
            <person name="Gross S."/>
            <person name="Joshi V."/>
            <person name="Fowler G."/>
            <person name="Nazareth L."/>
            <person name="Reid J."/>
            <person name="Worley K."/>
            <person name="Petrosino J."/>
            <person name="Highlander S."/>
            <person name="Gibbs R."/>
        </authorList>
    </citation>
    <scope>NUCLEOTIDE SEQUENCE [LARGE SCALE GENOMIC DNA]</scope>
    <source>
        <strain evidence="1 2">ATCC BAA-614</strain>
    </source>
</reference>
<sequence>MQDGVDCVELVQRRIRLFPPASCESEAVGGISLPDVKTRVCAK</sequence>
<evidence type="ECO:0000313" key="2">
    <source>
        <dbReference type="Proteomes" id="UP000003653"/>
    </source>
</evidence>
<dbReference type="AlphaFoldDB" id="D5PE98"/>
<proteinExistence type="predicted"/>
<keyword evidence="2" id="KW-1185">Reference proteome</keyword>
<organism evidence="1 2">
    <name type="scientific">Mycobacterium parascrofulaceum ATCC BAA-614</name>
    <dbReference type="NCBI Taxonomy" id="525368"/>
    <lineage>
        <taxon>Bacteria</taxon>
        <taxon>Bacillati</taxon>
        <taxon>Actinomycetota</taxon>
        <taxon>Actinomycetes</taxon>
        <taxon>Mycobacteriales</taxon>
        <taxon>Mycobacteriaceae</taxon>
        <taxon>Mycobacterium</taxon>
        <taxon>Mycobacterium simiae complex</taxon>
    </lineage>
</organism>
<accession>D5PE98</accession>
<gene>
    <name evidence="1" type="ORF">HMPREF0591_4492</name>
</gene>